<name>A0A5B7K6U5_PORTR</name>
<gene>
    <name evidence="2" type="ORF">E2C01_099972</name>
</gene>
<dbReference type="OrthoDB" id="9876293at2759"/>
<evidence type="ECO:0000256" key="1">
    <source>
        <dbReference type="SAM" id="MobiDB-lite"/>
    </source>
</evidence>
<evidence type="ECO:0000313" key="3">
    <source>
        <dbReference type="Proteomes" id="UP000324222"/>
    </source>
</evidence>
<organism evidence="2 3">
    <name type="scientific">Portunus trituberculatus</name>
    <name type="common">Swimming crab</name>
    <name type="synonym">Neptunus trituberculatus</name>
    <dbReference type="NCBI Taxonomy" id="210409"/>
    <lineage>
        <taxon>Eukaryota</taxon>
        <taxon>Metazoa</taxon>
        <taxon>Ecdysozoa</taxon>
        <taxon>Arthropoda</taxon>
        <taxon>Crustacea</taxon>
        <taxon>Multicrustacea</taxon>
        <taxon>Malacostraca</taxon>
        <taxon>Eumalacostraca</taxon>
        <taxon>Eucarida</taxon>
        <taxon>Decapoda</taxon>
        <taxon>Pleocyemata</taxon>
        <taxon>Brachyura</taxon>
        <taxon>Eubrachyura</taxon>
        <taxon>Portunoidea</taxon>
        <taxon>Portunidae</taxon>
        <taxon>Portuninae</taxon>
        <taxon>Portunus</taxon>
    </lineage>
</organism>
<evidence type="ECO:0000313" key="2">
    <source>
        <dbReference type="EMBL" id="MPD04293.1"/>
    </source>
</evidence>
<reference evidence="2 3" key="1">
    <citation type="submission" date="2019-05" db="EMBL/GenBank/DDBJ databases">
        <title>Another draft genome of Portunus trituberculatus and its Hox gene families provides insights of decapod evolution.</title>
        <authorList>
            <person name="Jeong J.-H."/>
            <person name="Song I."/>
            <person name="Kim S."/>
            <person name="Choi T."/>
            <person name="Kim D."/>
            <person name="Ryu S."/>
            <person name="Kim W."/>
        </authorList>
    </citation>
    <scope>NUCLEOTIDE SEQUENCE [LARGE SCALE GENOMIC DNA]</scope>
    <source>
        <tissue evidence="2">Muscle</tissue>
    </source>
</reference>
<keyword evidence="3" id="KW-1185">Reference proteome</keyword>
<feature type="region of interest" description="Disordered" evidence="1">
    <location>
        <begin position="1"/>
        <end position="53"/>
    </location>
</feature>
<proteinExistence type="predicted"/>
<comment type="caution">
    <text evidence="2">The sequence shown here is derived from an EMBL/GenBank/DDBJ whole genome shotgun (WGS) entry which is preliminary data.</text>
</comment>
<accession>A0A5B7K6U5</accession>
<dbReference type="Proteomes" id="UP000324222">
    <property type="component" value="Unassembled WGS sequence"/>
</dbReference>
<sequence length="73" mass="8128">MSVADNRGNDHKRPHRHGSTGSRKSALARKLSRGSVQDSSHASIDAHGHSNNPVKVRVQLLLSEPYRNNYSFH</sequence>
<protein>
    <submittedName>
        <fullName evidence="2">Uncharacterized protein</fullName>
    </submittedName>
</protein>
<dbReference type="AlphaFoldDB" id="A0A5B7K6U5"/>
<dbReference type="EMBL" id="VSRR010140347">
    <property type="protein sequence ID" value="MPD04293.1"/>
    <property type="molecule type" value="Genomic_DNA"/>
</dbReference>